<reference evidence="4 5" key="1">
    <citation type="submission" date="2018-01" db="EMBL/GenBank/DDBJ databases">
        <title>Comparison of the Chinese Bamboo Partridge and Red Junglefowl genome sequences highlights the importance of demography in genome evolution.</title>
        <authorList>
            <person name="Tiley G.P."/>
            <person name="Kimball R.T."/>
            <person name="Braun E.L."/>
            <person name="Burleigh J.G."/>
        </authorList>
    </citation>
    <scope>NUCLEOTIDE SEQUENCE [LARGE SCALE GENOMIC DNA]</scope>
    <source>
        <strain evidence="4">RTK389</strain>
        <tissue evidence="4">Blood</tissue>
    </source>
</reference>
<dbReference type="AlphaFoldDB" id="A0A2P4SDF2"/>
<comment type="caution">
    <text evidence="4">The sequence shown here is derived from an EMBL/GenBank/DDBJ whole genome shotgun (WGS) entry which is preliminary data.</text>
</comment>
<dbReference type="GO" id="GO:0032465">
    <property type="term" value="P:regulation of cytokinesis"/>
    <property type="evidence" value="ECO:0007669"/>
    <property type="project" value="TreeGrafter"/>
</dbReference>
<evidence type="ECO:0000256" key="2">
    <source>
        <dbReference type="SAM" id="SignalP"/>
    </source>
</evidence>
<dbReference type="EMBL" id="PPHD01061245">
    <property type="protein sequence ID" value="POI22147.1"/>
    <property type="molecule type" value="Genomic_DNA"/>
</dbReference>
<dbReference type="PANTHER" id="PTHR15726:SF6">
    <property type="entry name" value="RAB11 FAMILY-INTERACTING PROTEIN 3"/>
    <property type="match status" value="1"/>
</dbReference>
<dbReference type="Gene3D" id="1.10.287.1490">
    <property type="match status" value="1"/>
</dbReference>
<sequence>MVALMVALLWVGVALLCYRQLHQTSTLSGGAMEESYRDTLECTEEDITDKVVFLEKRVTELEKDTAANGEQHSRLKQENLQLVHRANALEEQLKEQELRADQTLLEEIKKQREMLSKMEREKSIEIENLQARLQQLDDENSELRSCVPCLRANIERLEEEKQKLLDEIEDLTVQLTEEQENKRRMGDKLSHERHQFQKEKESTQEVRSLAARCSPALLEGSFASPASAASPKPTFRAFGHAWVEEGGTAA</sequence>
<evidence type="ECO:0000259" key="3">
    <source>
        <dbReference type="Pfam" id="PF25450"/>
    </source>
</evidence>
<name>A0A2P4SDF2_BAMTH</name>
<feature type="signal peptide" evidence="2">
    <location>
        <begin position="1"/>
        <end position="23"/>
    </location>
</feature>
<organism evidence="4 5">
    <name type="scientific">Bambusicola thoracicus</name>
    <name type="common">Chinese bamboo-partridge</name>
    <name type="synonym">Perdix thoracica</name>
    <dbReference type="NCBI Taxonomy" id="9083"/>
    <lineage>
        <taxon>Eukaryota</taxon>
        <taxon>Metazoa</taxon>
        <taxon>Chordata</taxon>
        <taxon>Craniata</taxon>
        <taxon>Vertebrata</taxon>
        <taxon>Euteleostomi</taxon>
        <taxon>Archelosauria</taxon>
        <taxon>Archosauria</taxon>
        <taxon>Dinosauria</taxon>
        <taxon>Saurischia</taxon>
        <taxon>Theropoda</taxon>
        <taxon>Coelurosauria</taxon>
        <taxon>Aves</taxon>
        <taxon>Neognathae</taxon>
        <taxon>Galloanserae</taxon>
        <taxon>Galliformes</taxon>
        <taxon>Phasianidae</taxon>
        <taxon>Perdicinae</taxon>
        <taxon>Bambusicola</taxon>
    </lineage>
</organism>
<accession>A0A2P4SDF2</accession>
<dbReference type="PANTHER" id="PTHR15726">
    <property type="entry name" value="RAB11-FAMILY INTERACTING PROTEIN"/>
    <property type="match status" value="1"/>
</dbReference>
<proteinExistence type="predicted"/>
<dbReference type="GO" id="GO:0032456">
    <property type="term" value="P:endocytic recycling"/>
    <property type="evidence" value="ECO:0007669"/>
    <property type="project" value="TreeGrafter"/>
</dbReference>
<dbReference type="InterPro" id="IPR051977">
    <property type="entry name" value="Rab11-interacting_regulator"/>
</dbReference>
<dbReference type="InterPro" id="IPR057316">
    <property type="entry name" value="Rab11-FIP3/4_dom"/>
</dbReference>
<dbReference type="OrthoDB" id="418358at2759"/>
<evidence type="ECO:0000313" key="5">
    <source>
        <dbReference type="Proteomes" id="UP000237246"/>
    </source>
</evidence>
<feature type="chain" id="PRO_5015133502" description="Rab11-FIP3/4 domain-containing protein" evidence="2">
    <location>
        <begin position="24"/>
        <end position="250"/>
    </location>
</feature>
<feature type="region of interest" description="Disordered" evidence="1">
    <location>
        <begin position="177"/>
        <end position="204"/>
    </location>
</feature>
<evidence type="ECO:0000256" key="1">
    <source>
        <dbReference type="SAM" id="MobiDB-lite"/>
    </source>
</evidence>
<evidence type="ECO:0000313" key="4">
    <source>
        <dbReference type="EMBL" id="POI22147.1"/>
    </source>
</evidence>
<keyword evidence="5" id="KW-1185">Reference proteome</keyword>
<feature type="domain" description="Rab11-FIP3/4" evidence="3">
    <location>
        <begin position="71"/>
        <end position="195"/>
    </location>
</feature>
<dbReference type="GO" id="GO:0030139">
    <property type="term" value="C:endocytic vesicle"/>
    <property type="evidence" value="ECO:0007669"/>
    <property type="project" value="TreeGrafter"/>
</dbReference>
<keyword evidence="2" id="KW-0732">Signal</keyword>
<dbReference type="Pfam" id="PF25450">
    <property type="entry name" value="Rab11-FIP3"/>
    <property type="match status" value="1"/>
</dbReference>
<dbReference type="GO" id="GO:0032154">
    <property type="term" value="C:cleavage furrow"/>
    <property type="evidence" value="ECO:0007669"/>
    <property type="project" value="TreeGrafter"/>
</dbReference>
<dbReference type="GO" id="GO:0055038">
    <property type="term" value="C:recycling endosome membrane"/>
    <property type="evidence" value="ECO:0007669"/>
    <property type="project" value="TreeGrafter"/>
</dbReference>
<gene>
    <name evidence="4" type="ORF">CIB84_014106</name>
</gene>
<feature type="compositionally biased region" description="Basic and acidic residues" evidence="1">
    <location>
        <begin position="179"/>
        <end position="204"/>
    </location>
</feature>
<protein>
    <recommendedName>
        <fullName evidence="3">Rab11-FIP3/4 domain-containing protein</fullName>
    </recommendedName>
</protein>
<dbReference type="GO" id="GO:0030496">
    <property type="term" value="C:midbody"/>
    <property type="evidence" value="ECO:0007669"/>
    <property type="project" value="TreeGrafter"/>
</dbReference>
<dbReference type="Proteomes" id="UP000237246">
    <property type="component" value="Unassembled WGS sequence"/>
</dbReference>